<evidence type="ECO:0000256" key="1">
    <source>
        <dbReference type="SAM" id="Phobius"/>
    </source>
</evidence>
<keyword evidence="1" id="KW-0812">Transmembrane</keyword>
<feature type="transmembrane region" description="Helical" evidence="1">
    <location>
        <begin position="147"/>
        <end position="169"/>
    </location>
</feature>
<feature type="transmembrane region" description="Helical" evidence="1">
    <location>
        <begin position="81"/>
        <end position="100"/>
    </location>
</feature>
<organism evidence="2">
    <name type="scientific">Megaviridae environmental sample</name>
    <dbReference type="NCBI Taxonomy" id="1737588"/>
    <lineage>
        <taxon>Viruses</taxon>
        <taxon>Varidnaviria</taxon>
        <taxon>Bamfordvirae</taxon>
        <taxon>Nucleocytoviricota</taxon>
        <taxon>Megaviricetes</taxon>
        <taxon>Imitervirales</taxon>
        <taxon>Mimiviridae</taxon>
        <taxon>environmental samples</taxon>
    </lineage>
</organism>
<dbReference type="EMBL" id="MN448288">
    <property type="protein sequence ID" value="QFG74461.1"/>
    <property type="molecule type" value="Genomic_DNA"/>
</dbReference>
<name>A0A5J6VLW6_9VIRU</name>
<sequence length="316" mass="38568">MIFILIFFSLIFFIKSVIFNEMYSNQMMFLYFILEISTFSLNNSYLFDSIIRWTFVGWINNDNDKKYIGEIENSNSLSSNYIIIISWIISYILYVFYYYIKERKKFTEWEFTKYNLKYYLTHFFCLYTWNLNTIFNLNNTMFLPSLINVYIFNLITFWIPGIICNIIYGDKLHLYRKIFNFIIHGFNLKYKYYILINILLKIICGLDIIFKNFYKPLKNYSILLVLLIYVYLFNYHNIFKKKSFVKYNNILSSMSFVIISISTINKYFNIFHLVVIQHILIFTMLFSFIYIIYKLKKEQTVQNNVIDMFELVTVEQ</sequence>
<protein>
    <submittedName>
        <fullName evidence="2">Uncharacterized protein</fullName>
    </submittedName>
</protein>
<feature type="transmembrane region" description="Helical" evidence="1">
    <location>
        <begin position="116"/>
        <end position="135"/>
    </location>
</feature>
<evidence type="ECO:0000313" key="2">
    <source>
        <dbReference type="EMBL" id="QFG74461.1"/>
    </source>
</evidence>
<reference evidence="2" key="1">
    <citation type="journal article" date="2019" name="Philos. Trans. R. Soc. Lond., B, Biol. Sci.">
        <title>Targeted metagenomic recovery of four divergent viruses reveals shared and distinctive characteristics of giant viruses of marine eukaryotes.</title>
        <authorList>
            <person name="Needham D.M."/>
            <person name="Poirier C."/>
            <person name="Hehenberger E."/>
            <person name="Jimenez V."/>
            <person name="Swalwell J.E."/>
            <person name="Santoro A.E."/>
            <person name="Worden A.Z."/>
        </authorList>
    </citation>
    <scope>NUCLEOTIDE SEQUENCE</scope>
    <source>
        <strain evidence="2">MPacV-611</strain>
    </source>
</reference>
<feature type="transmembrane region" description="Helical" evidence="1">
    <location>
        <begin position="190"/>
        <end position="210"/>
    </location>
</feature>
<feature type="transmembrane region" description="Helical" evidence="1">
    <location>
        <begin position="247"/>
        <end position="264"/>
    </location>
</feature>
<accession>A0A5J6VLW6</accession>
<feature type="transmembrane region" description="Helical" evidence="1">
    <location>
        <begin position="270"/>
        <end position="293"/>
    </location>
</feature>
<keyword evidence="1" id="KW-0472">Membrane</keyword>
<proteinExistence type="predicted"/>
<feature type="transmembrane region" description="Helical" evidence="1">
    <location>
        <begin position="216"/>
        <end position="235"/>
    </location>
</feature>
<keyword evidence="1" id="KW-1133">Transmembrane helix</keyword>